<dbReference type="eggNOG" id="ENOG50310Z0">
    <property type="taxonomic scope" value="Bacteria"/>
</dbReference>
<accession>A0A086ANZ8</accession>
<evidence type="ECO:0000313" key="2">
    <source>
        <dbReference type="EMBL" id="OXA96840.1"/>
    </source>
</evidence>
<reference evidence="1 3" key="1">
    <citation type="submission" date="2014-07" db="EMBL/GenBank/DDBJ databases">
        <title>Genome of Flavobacterium hydatis DSM 2063.</title>
        <authorList>
            <person name="Pipes S.E."/>
            <person name="Stropko S.J."/>
            <person name="Newman J.D."/>
        </authorList>
    </citation>
    <scope>NUCLEOTIDE SEQUENCE [LARGE SCALE GENOMIC DNA]</scope>
    <source>
        <strain evidence="1 3">DSM 2063</strain>
    </source>
</reference>
<evidence type="ECO:0000313" key="1">
    <source>
        <dbReference type="EMBL" id="KFF18412.1"/>
    </source>
</evidence>
<dbReference type="STRING" id="991.IW20_05815"/>
<dbReference type="EMBL" id="JPRM01000006">
    <property type="protein sequence ID" value="KFF18412.1"/>
    <property type="molecule type" value="Genomic_DNA"/>
</dbReference>
<evidence type="ECO:0000313" key="4">
    <source>
        <dbReference type="Proteomes" id="UP000198424"/>
    </source>
</evidence>
<evidence type="ECO:0008006" key="5">
    <source>
        <dbReference type="Google" id="ProtNLM"/>
    </source>
</evidence>
<dbReference type="EMBL" id="MUGY01000004">
    <property type="protein sequence ID" value="OXA96840.1"/>
    <property type="molecule type" value="Genomic_DNA"/>
</dbReference>
<dbReference type="Proteomes" id="UP000198424">
    <property type="component" value="Unassembled WGS sequence"/>
</dbReference>
<sequence>MKKYFFYLITLTLSVYSCSSVKGNLSPINAYLNSKLKNNDTIIVIENKINNNYAIDLLKEKSIAVVDSNTIENSVGLKPPLYNEKYWDIMNQKYRNKNTEVWLKSELWNQNDFSKAKIKFVKEKVFPKPSVYNEYMTDKKGEILVFSFSEPIFYKNEEYVIFSKSETTTKKQFILPNSIVIMKKENGEWIVFKEINDGNYY</sequence>
<reference evidence="2 4" key="2">
    <citation type="submission" date="2016-11" db="EMBL/GenBank/DDBJ databases">
        <title>Whole genomes of Flavobacteriaceae.</title>
        <authorList>
            <person name="Stine C."/>
            <person name="Li C."/>
            <person name="Tadesse D."/>
        </authorList>
    </citation>
    <scope>NUCLEOTIDE SEQUENCE [LARGE SCALE GENOMIC DNA]</scope>
    <source>
        <strain evidence="2 4">ATCC 29551</strain>
    </source>
</reference>
<evidence type="ECO:0000313" key="3">
    <source>
        <dbReference type="Proteomes" id="UP000028712"/>
    </source>
</evidence>
<gene>
    <name evidence="2" type="ORF">B0A62_06200</name>
    <name evidence="1" type="ORF">IW20_05815</name>
</gene>
<organism evidence="1 3">
    <name type="scientific">Flavobacterium hydatis</name>
    <name type="common">Cytophaga aquatilis</name>
    <dbReference type="NCBI Taxonomy" id="991"/>
    <lineage>
        <taxon>Bacteria</taxon>
        <taxon>Pseudomonadati</taxon>
        <taxon>Bacteroidota</taxon>
        <taxon>Flavobacteriia</taxon>
        <taxon>Flavobacteriales</taxon>
        <taxon>Flavobacteriaceae</taxon>
        <taxon>Flavobacterium</taxon>
    </lineage>
</organism>
<keyword evidence="4" id="KW-1185">Reference proteome</keyword>
<name>A0A086ANZ8_FLAHY</name>
<comment type="caution">
    <text evidence="1">The sequence shown here is derived from an EMBL/GenBank/DDBJ whole genome shotgun (WGS) entry which is preliminary data.</text>
</comment>
<dbReference type="OrthoDB" id="1363777at2"/>
<dbReference type="Proteomes" id="UP000028712">
    <property type="component" value="Unassembled WGS sequence"/>
</dbReference>
<protein>
    <recommendedName>
        <fullName evidence="5">Lipoprotein</fullName>
    </recommendedName>
</protein>
<dbReference type="RefSeq" id="WP_035619749.1">
    <property type="nucleotide sequence ID" value="NZ_JBEWQG010000017.1"/>
</dbReference>
<proteinExistence type="predicted"/>
<dbReference type="PROSITE" id="PS51257">
    <property type="entry name" value="PROKAR_LIPOPROTEIN"/>
    <property type="match status" value="1"/>
</dbReference>
<dbReference type="AlphaFoldDB" id="A0A086ANZ8"/>